<evidence type="ECO:0000256" key="5">
    <source>
        <dbReference type="ARBA" id="ARBA00022777"/>
    </source>
</evidence>
<evidence type="ECO:0000256" key="1">
    <source>
        <dbReference type="ARBA" id="ARBA00012513"/>
    </source>
</evidence>
<evidence type="ECO:0000256" key="6">
    <source>
        <dbReference type="ARBA" id="ARBA00022840"/>
    </source>
</evidence>
<feature type="compositionally biased region" description="Low complexity" evidence="9">
    <location>
        <begin position="356"/>
        <end position="372"/>
    </location>
</feature>
<dbReference type="GO" id="GO:0005524">
    <property type="term" value="F:ATP binding"/>
    <property type="evidence" value="ECO:0007669"/>
    <property type="project" value="UniProtKB-KW"/>
</dbReference>
<comment type="catalytic activity">
    <reaction evidence="7">
        <text>L-threonyl-[protein] + ATP = O-phospho-L-threonyl-[protein] + ADP + H(+)</text>
        <dbReference type="Rhea" id="RHEA:46608"/>
        <dbReference type="Rhea" id="RHEA-COMP:11060"/>
        <dbReference type="Rhea" id="RHEA-COMP:11605"/>
        <dbReference type="ChEBI" id="CHEBI:15378"/>
        <dbReference type="ChEBI" id="CHEBI:30013"/>
        <dbReference type="ChEBI" id="CHEBI:30616"/>
        <dbReference type="ChEBI" id="CHEBI:61977"/>
        <dbReference type="ChEBI" id="CHEBI:456216"/>
        <dbReference type="EC" id="2.7.11.1"/>
    </reaction>
</comment>
<evidence type="ECO:0000256" key="4">
    <source>
        <dbReference type="ARBA" id="ARBA00022741"/>
    </source>
</evidence>
<dbReference type="CDD" id="cd14003">
    <property type="entry name" value="STKc_AMPK-like"/>
    <property type="match status" value="1"/>
</dbReference>
<dbReference type="Gene3D" id="1.10.510.10">
    <property type="entry name" value="Transferase(Phosphotransferase) domain 1"/>
    <property type="match status" value="1"/>
</dbReference>
<dbReference type="InterPro" id="IPR011009">
    <property type="entry name" value="Kinase-like_dom_sf"/>
</dbReference>
<gene>
    <name evidence="11" type="primary">AABR07054286.1</name>
    <name evidence="11" type="ORF">PHOROB_LOCUS5556</name>
</gene>
<reference evidence="11" key="1">
    <citation type="submission" date="2022-06" db="EMBL/GenBank/DDBJ databases">
        <authorList>
            <person name="Andreotti S."/>
            <person name="Wyler E."/>
        </authorList>
    </citation>
    <scope>NUCLEOTIDE SEQUENCE</scope>
</reference>
<dbReference type="EC" id="2.7.11.1" evidence="1"/>
<dbReference type="Gene3D" id="3.30.200.20">
    <property type="entry name" value="Phosphorylase Kinase, domain 1"/>
    <property type="match status" value="1"/>
</dbReference>
<feature type="region of interest" description="Disordered" evidence="9">
    <location>
        <begin position="458"/>
        <end position="492"/>
    </location>
</feature>
<dbReference type="GO" id="GO:0004674">
    <property type="term" value="F:protein serine/threonine kinase activity"/>
    <property type="evidence" value="ECO:0007669"/>
    <property type="project" value="UniProtKB-KW"/>
</dbReference>
<proteinExistence type="predicted"/>
<dbReference type="Proteomes" id="UP001152836">
    <property type="component" value="Unassembled WGS sequence"/>
</dbReference>
<dbReference type="GO" id="GO:0005829">
    <property type="term" value="C:cytosol"/>
    <property type="evidence" value="ECO:0007669"/>
    <property type="project" value="TreeGrafter"/>
</dbReference>
<dbReference type="SUPFAM" id="SSF56112">
    <property type="entry name" value="Protein kinase-like (PK-like)"/>
    <property type="match status" value="1"/>
</dbReference>
<name>A0AAU9Z6W9_PHORO</name>
<keyword evidence="3" id="KW-0808">Transferase</keyword>
<organism evidence="11 12">
    <name type="scientific">Phodopus roborovskii</name>
    <name type="common">Roborovski's desert hamster</name>
    <name type="synonym">Cricetulus roborovskii</name>
    <dbReference type="NCBI Taxonomy" id="109678"/>
    <lineage>
        <taxon>Eukaryota</taxon>
        <taxon>Metazoa</taxon>
        <taxon>Chordata</taxon>
        <taxon>Craniata</taxon>
        <taxon>Vertebrata</taxon>
        <taxon>Euteleostomi</taxon>
        <taxon>Mammalia</taxon>
        <taxon>Eutheria</taxon>
        <taxon>Euarchontoglires</taxon>
        <taxon>Glires</taxon>
        <taxon>Rodentia</taxon>
        <taxon>Myomorpha</taxon>
        <taxon>Muroidea</taxon>
        <taxon>Cricetidae</taxon>
        <taxon>Cricetinae</taxon>
        <taxon>Phodopus</taxon>
    </lineage>
</organism>
<dbReference type="FunFam" id="3.30.200.20:FF:000003">
    <property type="entry name" value="Non-specific serine/threonine protein kinase"/>
    <property type="match status" value="1"/>
</dbReference>
<feature type="compositionally biased region" description="Basic and acidic residues" evidence="9">
    <location>
        <begin position="395"/>
        <end position="406"/>
    </location>
</feature>
<dbReference type="PROSITE" id="PS00108">
    <property type="entry name" value="PROTEIN_KINASE_ST"/>
    <property type="match status" value="1"/>
</dbReference>
<dbReference type="AlphaFoldDB" id="A0AAU9Z6W9"/>
<dbReference type="GO" id="GO:0045719">
    <property type="term" value="P:negative regulation of glycogen biosynthetic process"/>
    <property type="evidence" value="ECO:0007669"/>
    <property type="project" value="TreeGrafter"/>
</dbReference>
<dbReference type="SMART" id="SM00220">
    <property type="entry name" value="S_TKc"/>
    <property type="match status" value="1"/>
</dbReference>
<evidence type="ECO:0000256" key="7">
    <source>
        <dbReference type="ARBA" id="ARBA00047899"/>
    </source>
</evidence>
<dbReference type="InterPro" id="IPR008271">
    <property type="entry name" value="Ser/Thr_kinase_AS"/>
</dbReference>
<evidence type="ECO:0000313" key="12">
    <source>
        <dbReference type="Proteomes" id="UP001152836"/>
    </source>
</evidence>
<dbReference type="EMBL" id="CALSGD010001400">
    <property type="protein sequence ID" value="CAH6787738.1"/>
    <property type="molecule type" value="Genomic_DNA"/>
</dbReference>
<feature type="domain" description="Protein kinase" evidence="10">
    <location>
        <begin position="19"/>
        <end position="267"/>
    </location>
</feature>
<feature type="region of interest" description="Disordered" evidence="9">
    <location>
        <begin position="329"/>
        <end position="406"/>
    </location>
</feature>
<evidence type="ECO:0000256" key="2">
    <source>
        <dbReference type="ARBA" id="ARBA00022527"/>
    </source>
</evidence>
<dbReference type="Pfam" id="PF00069">
    <property type="entry name" value="Pkinase"/>
    <property type="match status" value="1"/>
</dbReference>
<dbReference type="Gene3D" id="1.10.8.10">
    <property type="entry name" value="DNA helicase RuvA subunit, C-terminal domain"/>
    <property type="match status" value="1"/>
</dbReference>
<evidence type="ECO:0000256" key="8">
    <source>
        <dbReference type="ARBA" id="ARBA00048679"/>
    </source>
</evidence>
<protein>
    <recommendedName>
        <fullName evidence="1">non-specific serine/threonine protein kinase</fullName>
        <ecNumber evidence="1">2.7.11.1</ecNumber>
    </recommendedName>
</protein>
<keyword evidence="4" id="KW-0547">Nucleotide-binding</keyword>
<dbReference type="PANTHER" id="PTHR24346:SF85">
    <property type="entry name" value="RIKEN CDNA 1810024B03 GENE"/>
    <property type="match status" value="1"/>
</dbReference>
<evidence type="ECO:0000256" key="3">
    <source>
        <dbReference type="ARBA" id="ARBA00022679"/>
    </source>
</evidence>
<evidence type="ECO:0000256" key="9">
    <source>
        <dbReference type="SAM" id="MobiDB-lite"/>
    </source>
</evidence>
<keyword evidence="5" id="KW-0418">Kinase</keyword>
<keyword evidence="2" id="KW-0723">Serine/threonine-protein kinase</keyword>
<comment type="caution">
    <text evidence="11">The sequence shown here is derived from an EMBL/GenBank/DDBJ whole genome shotgun (WGS) entry which is preliminary data.</text>
</comment>
<dbReference type="GO" id="GO:0035556">
    <property type="term" value="P:intracellular signal transduction"/>
    <property type="evidence" value="ECO:0007669"/>
    <property type="project" value="TreeGrafter"/>
</dbReference>
<comment type="catalytic activity">
    <reaction evidence="8">
        <text>L-seryl-[protein] + ATP = O-phospho-L-seryl-[protein] + ADP + H(+)</text>
        <dbReference type="Rhea" id="RHEA:17989"/>
        <dbReference type="Rhea" id="RHEA-COMP:9863"/>
        <dbReference type="Rhea" id="RHEA-COMP:11604"/>
        <dbReference type="ChEBI" id="CHEBI:15378"/>
        <dbReference type="ChEBI" id="CHEBI:29999"/>
        <dbReference type="ChEBI" id="CHEBI:30616"/>
        <dbReference type="ChEBI" id="CHEBI:83421"/>
        <dbReference type="ChEBI" id="CHEBI:456216"/>
        <dbReference type="EC" id="2.7.11.1"/>
    </reaction>
</comment>
<sequence length="549" mass="61905">MTRKFTTSSFEGHTLAKDYYVMGTLGEGSLGKVKVAIHLVTQTLVAIKILKKGTSTEPLISCEVELLKTIQHPHIVQLLQVIETKQKTYLVMECATRGSLFKRVTQYGHLDEEEARTLFRELTSAIKYIHSHNIAHRDIKPENILLDSEGHIKLSDFGLGKIFTSGEKARGFWGTAEYCAPEVFGYTEYEGLPTDIWSLGVVLYFLVTGYLPFREAGHSEIKSQILARNCWIPPHLSPELQDLLNQLMTVDPTQRPCIVEITAHPWLGHEEDSLISLTEIPREPDPNLAFQMFSMGYKIQEIKTALNQKIYTRAMATYLILQKKQRQHRIDHDGEQDGTMAPEKTPNLPLPLRRGSSAPSLTTSTLSTLPELPGDERKGCRTHSEPLTSSSLKRALREKNSKREPMPHLKTAINREIEFMSSSATTSSTSIFSKVSNYESTESSKTIDTGISPFSQGFTTSMSSFSSEQAQGESCPSSRERNPQKHFRGWFQGVPRVPRRQRGRKSLKKRISQALRSLCCCPQMTRRQHVRKIKVMAANEEGHGDRDTG</sequence>
<dbReference type="FunFam" id="1.10.510.10:FF:000571">
    <property type="entry name" value="Maternal embryonic leucine zipper kinase"/>
    <property type="match status" value="1"/>
</dbReference>
<feature type="compositionally biased region" description="Polar residues" evidence="9">
    <location>
        <begin position="458"/>
        <end position="477"/>
    </location>
</feature>
<dbReference type="PROSITE" id="PS50011">
    <property type="entry name" value="PROTEIN_KINASE_DOM"/>
    <property type="match status" value="1"/>
</dbReference>
<dbReference type="InterPro" id="IPR000719">
    <property type="entry name" value="Prot_kinase_dom"/>
</dbReference>
<feature type="compositionally biased region" description="Basic and acidic residues" evidence="9">
    <location>
        <begin position="374"/>
        <end position="384"/>
    </location>
</feature>
<evidence type="ECO:0000259" key="10">
    <source>
        <dbReference type="PROSITE" id="PS50011"/>
    </source>
</evidence>
<evidence type="ECO:0000313" key="11">
    <source>
        <dbReference type="EMBL" id="CAH6787738.1"/>
    </source>
</evidence>
<keyword evidence="12" id="KW-1185">Reference proteome</keyword>
<accession>A0AAU9Z6W9</accession>
<dbReference type="PANTHER" id="PTHR24346">
    <property type="entry name" value="MAP/MICROTUBULE AFFINITY-REGULATING KINASE"/>
    <property type="match status" value="1"/>
</dbReference>
<dbReference type="CDD" id="cd14337">
    <property type="entry name" value="UBA_MARK_Par1"/>
    <property type="match status" value="1"/>
</dbReference>
<keyword evidence="6" id="KW-0067">ATP-binding</keyword>
<dbReference type="GO" id="GO:0005634">
    <property type="term" value="C:nucleus"/>
    <property type="evidence" value="ECO:0007669"/>
    <property type="project" value="TreeGrafter"/>
</dbReference>